<keyword evidence="1" id="KW-0472">Membrane</keyword>
<protein>
    <submittedName>
        <fullName evidence="2">Uncharacterized protein</fullName>
    </submittedName>
</protein>
<dbReference type="EMBL" id="NVUS01000002">
    <property type="protein sequence ID" value="PCJ03447.1"/>
    <property type="molecule type" value="Genomic_DNA"/>
</dbReference>
<proteinExistence type="predicted"/>
<dbReference type="AlphaFoldDB" id="A0A2A4Z8V9"/>
<sequence>MRFLFLSLGKVIFQVSIIIFIIGYCFGFWFKSKKSSEENAKLKSPHPTAKLVKLPHEVAAEAA</sequence>
<organism evidence="2">
    <name type="scientific">OCS116 cluster bacterium</name>
    <dbReference type="NCBI Taxonomy" id="2030921"/>
    <lineage>
        <taxon>Bacteria</taxon>
        <taxon>Pseudomonadati</taxon>
        <taxon>Pseudomonadota</taxon>
        <taxon>Alphaproteobacteria</taxon>
        <taxon>OCS116 cluster</taxon>
    </lineage>
</organism>
<comment type="caution">
    <text evidence="2">The sequence shown here is derived from an EMBL/GenBank/DDBJ whole genome shotgun (WGS) entry which is preliminary data.</text>
</comment>
<reference key="1">
    <citation type="submission" date="2017-08" db="EMBL/GenBank/DDBJ databases">
        <title>A dynamic microbial community with high functional redundancy inhabits the cold, oxic subseafloor aquifer.</title>
        <authorList>
            <person name="Tully B.J."/>
            <person name="Wheat C.G."/>
            <person name="Glazer B.T."/>
            <person name="Huber J.A."/>
        </authorList>
    </citation>
    <scope>NUCLEOTIDE SEQUENCE [LARGE SCALE GENOMIC DNA]</scope>
</reference>
<keyword evidence="1" id="KW-0812">Transmembrane</keyword>
<evidence type="ECO:0000256" key="1">
    <source>
        <dbReference type="SAM" id="Phobius"/>
    </source>
</evidence>
<keyword evidence="1" id="KW-1133">Transmembrane helix</keyword>
<reference evidence="2" key="2">
    <citation type="journal article" date="2018" name="ISME J.">
        <title>A dynamic microbial community with high functional redundancy inhabits the cold, oxic subseafloor aquifer.</title>
        <authorList>
            <person name="Tully B.J."/>
            <person name="Wheat C.G."/>
            <person name="Glazer B.T."/>
            <person name="Huber J.A."/>
        </authorList>
    </citation>
    <scope>NUCLEOTIDE SEQUENCE</scope>
    <source>
        <strain evidence="2">NORP83</strain>
    </source>
</reference>
<accession>A0A2A4Z8V9</accession>
<evidence type="ECO:0000313" key="2">
    <source>
        <dbReference type="EMBL" id="PCJ03447.1"/>
    </source>
</evidence>
<name>A0A2A4Z8V9_9PROT</name>
<feature type="transmembrane region" description="Helical" evidence="1">
    <location>
        <begin position="12"/>
        <end position="30"/>
    </location>
</feature>
<gene>
    <name evidence="2" type="ORF">COB13_02140</name>
</gene>